<keyword evidence="1" id="KW-0812">Transmembrane</keyword>
<name>A0A7X8RH14_9CORY</name>
<protein>
    <submittedName>
        <fullName evidence="2">Uncharacterized protein</fullName>
    </submittedName>
</protein>
<evidence type="ECO:0000313" key="3">
    <source>
        <dbReference type="Proteomes" id="UP000568696"/>
    </source>
</evidence>
<evidence type="ECO:0000256" key="1">
    <source>
        <dbReference type="SAM" id="Phobius"/>
    </source>
</evidence>
<keyword evidence="1" id="KW-1133">Transmembrane helix</keyword>
<dbReference type="Proteomes" id="UP000568696">
    <property type="component" value="Unassembled WGS sequence"/>
</dbReference>
<dbReference type="AlphaFoldDB" id="A0A7X8RH14"/>
<accession>A0A7X8RH14</accession>
<comment type="caution">
    <text evidence="2">The sequence shown here is derived from an EMBL/GenBank/DDBJ whole genome shotgun (WGS) entry which is preliminary data.</text>
</comment>
<dbReference type="SUPFAM" id="SSF48452">
    <property type="entry name" value="TPR-like"/>
    <property type="match status" value="1"/>
</dbReference>
<sequence length="357" mass="39992">MTDSGDKQANDPLAELRTSAEARERHVRDHGSQWALKVSRWAGDTGLSVVRDFDVLTDLAWEARCQGLGAPVVISNEQLVGSGDPHRDAALAVLALQGSRFDFDHRKIHQILSIIGPHLLEEGNIADAFELFARLAAGEQVPGEEIRVVAEATSIRKVQHLVLHGLWLSPHASYGSLMVDLGRRIIRQHPNDFNAWMRRADGHRRLHDYQAALDAIDTAIYHLPAELLSIHGDYARQRFFITNEWQMHDVIIRLGQDQQNQLRSTVTAYGDKLRSEYQSMLFRVMEILALFTALIGLLAATVGATVAGDLTMWERIGVISGASIFLIFFFVMVRLLSRPDRRTYIELPEVAHDPAGL</sequence>
<dbReference type="EMBL" id="JAAYSN010000302">
    <property type="protein sequence ID" value="NLP40233.1"/>
    <property type="molecule type" value="Genomic_DNA"/>
</dbReference>
<dbReference type="InterPro" id="IPR011990">
    <property type="entry name" value="TPR-like_helical_dom_sf"/>
</dbReference>
<keyword evidence="1" id="KW-0472">Membrane</keyword>
<feature type="transmembrane region" description="Helical" evidence="1">
    <location>
        <begin position="281"/>
        <end position="304"/>
    </location>
</feature>
<evidence type="ECO:0000313" key="2">
    <source>
        <dbReference type="EMBL" id="NLP40233.1"/>
    </source>
</evidence>
<proteinExistence type="predicted"/>
<feature type="transmembrane region" description="Helical" evidence="1">
    <location>
        <begin position="316"/>
        <end position="336"/>
    </location>
</feature>
<gene>
    <name evidence="2" type="ORF">GX356_11090</name>
</gene>
<reference evidence="2 3" key="1">
    <citation type="journal article" date="2020" name="Biotechnol. Biofuels">
        <title>New insights from the biogas microbiome by comprehensive genome-resolved metagenomics of nearly 1600 species originating from multiple anaerobic digesters.</title>
        <authorList>
            <person name="Campanaro S."/>
            <person name="Treu L."/>
            <person name="Rodriguez-R L.M."/>
            <person name="Kovalovszki A."/>
            <person name="Ziels R.M."/>
            <person name="Maus I."/>
            <person name="Zhu X."/>
            <person name="Kougias P.G."/>
            <person name="Basile A."/>
            <person name="Luo G."/>
            <person name="Schluter A."/>
            <person name="Konstantinidis K.T."/>
            <person name="Angelidaki I."/>
        </authorList>
    </citation>
    <scope>NUCLEOTIDE SEQUENCE [LARGE SCALE GENOMIC DNA]</scope>
    <source>
        <strain evidence="2">AS23ysBPME_344</strain>
    </source>
</reference>
<organism evidence="2 3">
    <name type="scientific">Corynebacterium pollutisoli</name>
    <dbReference type="NCBI Taxonomy" id="1610489"/>
    <lineage>
        <taxon>Bacteria</taxon>
        <taxon>Bacillati</taxon>
        <taxon>Actinomycetota</taxon>
        <taxon>Actinomycetes</taxon>
        <taxon>Mycobacteriales</taxon>
        <taxon>Corynebacteriaceae</taxon>
        <taxon>Corynebacterium</taxon>
    </lineage>
</organism>